<name>A0ABP0IBU8_9DINO</name>
<accession>A0ABP0IBU8</accession>
<evidence type="ECO:0000313" key="1">
    <source>
        <dbReference type="EMBL" id="CAK9000062.1"/>
    </source>
</evidence>
<organism evidence="1 2">
    <name type="scientific">Durusdinium trenchii</name>
    <dbReference type="NCBI Taxonomy" id="1381693"/>
    <lineage>
        <taxon>Eukaryota</taxon>
        <taxon>Sar</taxon>
        <taxon>Alveolata</taxon>
        <taxon>Dinophyceae</taxon>
        <taxon>Suessiales</taxon>
        <taxon>Symbiodiniaceae</taxon>
        <taxon>Durusdinium</taxon>
    </lineage>
</organism>
<protein>
    <recommendedName>
        <fullName evidence="3">DNA-directed RNA polymerase</fullName>
    </recommendedName>
</protein>
<evidence type="ECO:0008006" key="3">
    <source>
        <dbReference type="Google" id="ProtNLM"/>
    </source>
</evidence>
<dbReference type="Proteomes" id="UP001642464">
    <property type="component" value="Unassembled WGS sequence"/>
</dbReference>
<reference evidence="1 2" key="1">
    <citation type="submission" date="2024-02" db="EMBL/GenBank/DDBJ databases">
        <authorList>
            <person name="Chen Y."/>
            <person name="Shah S."/>
            <person name="Dougan E. K."/>
            <person name="Thang M."/>
            <person name="Chan C."/>
        </authorList>
    </citation>
    <scope>NUCLEOTIDE SEQUENCE [LARGE SCALE GENOMIC DNA]</scope>
</reference>
<gene>
    <name evidence="1" type="ORF">SCF082_LOCUS6331</name>
</gene>
<evidence type="ECO:0000313" key="2">
    <source>
        <dbReference type="Proteomes" id="UP001642464"/>
    </source>
</evidence>
<proteinExistence type="predicted"/>
<sequence>MTAPVEIEKVDLGAPGLLEFPFVRFSSWLRYLMDTNRFSQICGVKSLPDMMETLREFWVRFEKIHPTHQIFQRFRDGSVIPSLCLPVYSHTDEGRTYQKQGILVVSTHGALGRHLKQSGMGMNFTGRSLSTQFLFATMLRSAYSENEEIFNKLMGVYASDMHDLVEHGVWNSSRTCRLWCLHIGTKGDLPALVKCGLLQRSFRNVPKAPNSVSFCGGICHLCLAGRERPVHYPFEDLKASASCLATKFVEKPWPVPGLPLLLHNLPLEVGKEEAFFKPDLWHNWHAGVGKLWIGGCLAILSESCIPGSSVENKLGWLTHDWRTWCKNHRLAPFVTKIDRATLSYTTSKSWPEGHWSKGQATTHLMMYLQDLCARKVENQTDDPLLHSIVHGTKCMNLFLAELYVQGYWIPSPLARKIAALGFQFCETYERCASLCHERHQNRFPLHPKCHMLLHHAHQLMDDARCGDWAVNPLAESNQMQEDYIGRPSRISRRVAKRTIHLRALQRTILATYQALQKSDDDTRGL</sequence>
<comment type="caution">
    <text evidence="1">The sequence shown here is derived from an EMBL/GenBank/DDBJ whole genome shotgun (WGS) entry which is preliminary data.</text>
</comment>
<keyword evidence="2" id="KW-1185">Reference proteome</keyword>
<dbReference type="EMBL" id="CAXAMM010003470">
    <property type="protein sequence ID" value="CAK9000062.1"/>
    <property type="molecule type" value="Genomic_DNA"/>
</dbReference>